<evidence type="ECO:0000256" key="1">
    <source>
        <dbReference type="ARBA" id="ARBA00022500"/>
    </source>
</evidence>
<sequence length="575" mass="62356">MPEKIPHIHEASQDSSTLSKQTAYTAYQYLSCPIMVCDQDLVIRFVNSVGYDMFERLEADIQTDLPHFQARDIVGQSIDVFHKNPAYQRDLIARLTKQHEAKFKIGTTYLGFHASPNFNDDGTLDAIVVEWQDRTSELKAKDDLERFLSETKAMGNAHEAGSISTFVDAGQFPAELQDVAKAVNSMVNGHIHVQDRLIAAVQAFAKGDFNFELERFPGEKAHVNDSVDLVRSAFRKMNDEILRASQAIQQGDLSLTINVEDFEGDYRNVMSSFDQTFGELGNLVNSLKTQINEITKAAELVSSTSSTLSSGAQQTSSAIDQISSSFDETESMVRATSSAANSAITVATTANETASDGRDTMARMKQAMEGIDTTSRSISSINKVIDEIAFQTNLLALNAAVEAARAGQHGRGFAVVAQEVRNLAQRSAKAARETTDLIDKSTQAITEGVAITDTMDTAFKELSEAFGNVQTLVSEINQATQEQTSAIAHINLAVGEISTSAASTDTESTSLAASAEELSSSANHMLSQLARFKLRATGTSNLRGMPDLDNLPPEIAAKFKAYLAQHPAANKIAAE</sequence>
<protein>
    <submittedName>
        <fullName evidence="5">Serine chemoreceptor protein</fullName>
    </submittedName>
</protein>
<dbReference type="Pfam" id="PF18575">
    <property type="entry name" value="HAMP_N3"/>
    <property type="match status" value="1"/>
</dbReference>
<gene>
    <name evidence="5" type="primary">tsr_2</name>
    <name evidence="5" type="ORF">TG4357_03776</name>
</gene>
<evidence type="ECO:0000313" key="6">
    <source>
        <dbReference type="Proteomes" id="UP000051587"/>
    </source>
</evidence>
<dbReference type="Gene3D" id="1.10.287.950">
    <property type="entry name" value="Methyl-accepting chemotaxis protein"/>
    <property type="match status" value="1"/>
</dbReference>
<dbReference type="OrthoDB" id="354287at2"/>
<dbReference type="GO" id="GO:0007165">
    <property type="term" value="P:signal transduction"/>
    <property type="evidence" value="ECO:0007669"/>
    <property type="project" value="UniProtKB-KW"/>
</dbReference>
<reference evidence="5 6" key="1">
    <citation type="submission" date="2015-09" db="EMBL/GenBank/DDBJ databases">
        <authorList>
            <consortium name="Swine Surveillance"/>
        </authorList>
    </citation>
    <scope>NUCLEOTIDE SEQUENCE [LARGE SCALE GENOMIC DNA]</scope>
    <source>
        <strain evidence="5 6">CECT 4357</strain>
    </source>
</reference>
<dbReference type="InterPro" id="IPR051310">
    <property type="entry name" value="MCP_chemotaxis"/>
</dbReference>
<dbReference type="InterPro" id="IPR004090">
    <property type="entry name" value="Chemotax_Me-accpt_rcpt"/>
</dbReference>
<dbReference type="PRINTS" id="PR00260">
    <property type="entry name" value="CHEMTRNSDUCR"/>
</dbReference>
<accession>A0A0P1FL04</accession>
<dbReference type="Proteomes" id="UP000051587">
    <property type="component" value="Unassembled WGS sequence"/>
</dbReference>
<keyword evidence="1" id="KW-0145">Chemotaxis</keyword>
<evidence type="ECO:0000256" key="3">
    <source>
        <dbReference type="PROSITE-ProRule" id="PRU00284"/>
    </source>
</evidence>
<dbReference type="AlphaFoldDB" id="A0A0P1FL04"/>
<dbReference type="Pfam" id="PF00015">
    <property type="entry name" value="MCPsignal"/>
    <property type="match status" value="1"/>
</dbReference>
<proteinExistence type="inferred from homology"/>
<dbReference type="SUPFAM" id="SSF58104">
    <property type="entry name" value="Methyl-accepting chemotaxis protein (MCP) signaling domain"/>
    <property type="match status" value="1"/>
</dbReference>
<name>A0A0P1FL04_THAGE</name>
<dbReference type="GO" id="GO:0006935">
    <property type="term" value="P:chemotaxis"/>
    <property type="evidence" value="ECO:0007669"/>
    <property type="project" value="UniProtKB-KW"/>
</dbReference>
<dbReference type="STRING" id="53501.SAMN04488043_106237"/>
<evidence type="ECO:0000259" key="4">
    <source>
        <dbReference type="PROSITE" id="PS50111"/>
    </source>
</evidence>
<dbReference type="PROSITE" id="PS50111">
    <property type="entry name" value="CHEMOTAXIS_TRANSDUC_2"/>
    <property type="match status" value="1"/>
</dbReference>
<dbReference type="EMBL" id="CYSA01000028">
    <property type="protein sequence ID" value="CUH68752.1"/>
    <property type="molecule type" value="Genomic_DNA"/>
</dbReference>
<dbReference type="InterPro" id="IPR041395">
    <property type="entry name" value="McpB_HAMP_3rd"/>
</dbReference>
<keyword evidence="6" id="KW-1185">Reference proteome</keyword>
<dbReference type="PANTHER" id="PTHR43531:SF11">
    <property type="entry name" value="METHYL-ACCEPTING CHEMOTAXIS PROTEIN 3"/>
    <property type="match status" value="1"/>
</dbReference>
<dbReference type="Gene3D" id="3.30.450.20">
    <property type="entry name" value="PAS domain"/>
    <property type="match status" value="1"/>
</dbReference>
<dbReference type="PANTHER" id="PTHR43531">
    <property type="entry name" value="PROTEIN ICFG"/>
    <property type="match status" value="1"/>
</dbReference>
<comment type="similarity">
    <text evidence="2">Belongs to the methyl-accepting chemotaxis (MCP) protein family.</text>
</comment>
<dbReference type="GO" id="GO:0004888">
    <property type="term" value="F:transmembrane signaling receptor activity"/>
    <property type="evidence" value="ECO:0007669"/>
    <property type="project" value="InterPro"/>
</dbReference>
<keyword evidence="5" id="KW-0675">Receptor</keyword>
<dbReference type="RefSeq" id="WP_082644206.1">
    <property type="nucleotide sequence ID" value="NZ_CP051181.1"/>
</dbReference>
<dbReference type="InterPro" id="IPR004089">
    <property type="entry name" value="MCPsignal_dom"/>
</dbReference>
<evidence type="ECO:0000256" key="2">
    <source>
        <dbReference type="ARBA" id="ARBA00029447"/>
    </source>
</evidence>
<evidence type="ECO:0000313" key="5">
    <source>
        <dbReference type="EMBL" id="CUH68752.1"/>
    </source>
</evidence>
<dbReference type="SMART" id="SM00283">
    <property type="entry name" value="MA"/>
    <property type="match status" value="1"/>
</dbReference>
<organism evidence="5 6">
    <name type="scientific">Thalassovita gelatinovora</name>
    <name type="common">Thalassobius gelatinovorus</name>
    <dbReference type="NCBI Taxonomy" id="53501"/>
    <lineage>
        <taxon>Bacteria</taxon>
        <taxon>Pseudomonadati</taxon>
        <taxon>Pseudomonadota</taxon>
        <taxon>Alphaproteobacteria</taxon>
        <taxon>Rhodobacterales</taxon>
        <taxon>Roseobacteraceae</taxon>
        <taxon>Thalassovita</taxon>
    </lineage>
</organism>
<feature type="domain" description="Methyl-accepting transducer" evidence="4">
    <location>
        <begin position="290"/>
        <end position="512"/>
    </location>
</feature>
<keyword evidence="3" id="KW-0807">Transducer</keyword>
<dbReference type="CDD" id="cd11386">
    <property type="entry name" value="MCP_signal"/>
    <property type="match status" value="1"/>
</dbReference>
<dbReference type="GO" id="GO:0016020">
    <property type="term" value="C:membrane"/>
    <property type="evidence" value="ECO:0007669"/>
    <property type="project" value="InterPro"/>
</dbReference>